<keyword evidence="1" id="KW-0472">Membrane</keyword>
<dbReference type="VEuPathDB" id="TriTrypDB:LmxM.28.2480"/>
<keyword evidence="3" id="KW-1185">Reference proteome</keyword>
<organism evidence="2 3">
    <name type="scientific">Leishmania mexicana (strain MHOM/GT/2001/U1103)</name>
    <dbReference type="NCBI Taxonomy" id="929439"/>
    <lineage>
        <taxon>Eukaryota</taxon>
        <taxon>Discoba</taxon>
        <taxon>Euglenozoa</taxon>
        <taxon>Kinetoplastea</taxon>
        <taxon>Metakinetoplastina</taxon>
        <taxon>Trypanosomatida</taxon>
        <taxon>Trypanosomatidae</taxon>
        <taxon>Leishmaniinae</taxon>
        <taxon>Leishmania</taxon>
    </lineage>
</organism>
<accession>E9B070</accession>
<dbReference type="AlphaFoldDB" id="E9B070"/>
<gene>
    <name evidence="2" type="ORF">LMXM_28_2480</name>
</gene>
<dbReference type="Proteomes" id="UP000007259">
    <property type="component" value="Chromosome 28"/>
</dbReference>
<dbReference type="KEGG" id="lmi:LMXM_28_2480"/>
<dbReference type="OrthoDB" id="266273at2759"/>
<proteinExistence type="predicted"/>
<name>E9B070_LEIMU</name>
<dbReference type="GeneID" id="13450188"/>
<evidence type="ECO:0000256" key="1">
    <source>
        <dbReference type="SAM" id="Phobius"/>
    </source>
</evidence>
<feature type="transmembrane region" description="Helical" evidence="1">
    <location>
        <begin position="243"/>
        <end position="268"/>
    </location>
</feature>
<evidence type="ECO:0000313" key="2">
    <source>
        <dbReference type="EMBL" id="CBZ28622.1"/>
    </source>
</evidence>
<keyword evidence="1" id="KW-0812">Transmembrane</keyword>
<reference evidence="2 3" key="1">
    <citation type="journal article" date="2011" name="Genome Res.">
        <title>Chromosome and gene copy number variation allow major structural change between species and strains of Leishmania.</title>
        <authorList>
            <person name="Rogers M.B."/>
            <person name="Hilley J.D."/>
            <person name="Dickens N.J."/>
            <person name="Wilkes J."/>
            <person name="Bates P.A."/>
            <person name="Depledge D.P."/>
            <person name="Harris D."/>
            <person name="Her Y."/>
            <person name="Herzyk P."/>
            <person name="Imamura H."/>
            <person name="Otto T.D."/>
            <person name="Sanders M."/>
            <person name="Seeger K."/>
            <person name="Dujardin J.C."/>
            <person name="Berriman M."/>
            <person name="Smith D.F."/>
            <person name="Hertz-Fowler C."/>
            <person name="Mottram J.C."/>
        </authorList>
    </citation>
    <scope>NUCLEOTIDE SEQUENCE [LARGE SCALE GENOMIC DNA]</scope>
    <source>
        <strain evidence="2 3">MHOM/GT/2001/U1103</strain>
    </source>
</reference>
<dbReference type="RefSeq" id="XP_003877092.1">
    <property type="nucleotide sequence ID" value="XM_003877043.1"/>
</dbReference>
<evidence type="ECO:0000313" key="3">
    <source>
        <dbReference type="Proteomes" id="UP000007259"/>
    </source>
</evidence>
<evidence type="ECO:0008006" key="4">
    <source>
        <dbReference type="Google" id="ProtNLM"/>
    </source>
</evidence>
<dbReference type="OMA" id="CCTSAVC"/>
<feature type="transmembrane region" description="Helical" evidence="1">
    <location>
        <begin position="12"/>
        <end position="37"/>
    </location>
</feature>
<keyword evidence="1" id="KW-1133">Transmembrane helix</keyword>
<dbReference type="PhylomeDB" id="E9B070"/>
<protein>
    <recommendedName>
        <fullName evidence="4">Transmembrane protein</fullName>
    </recommendedName>
</protein>
<sequence>MTHHSKSVRAASAGVVLTMIVMAALCCTSAVCIPAIAHTSFENGRRFAAIPAMAAVVKPIWSVPPDSAAGTGSPSHVMVSASPKYELPNQAYPLNKASQMKLTPALAAERVHEDAEHVRASSSGVVAMGTAAIPPAGQLHMMPTTLSGQLLCSPLANGEAAPLLEQLSKASSSSPSHQRKQLVSPSYRAAGQLAAQQDDQTTAVEVAPATVTANVSSSGSSEGLSSGEDNHGVILSSGVITSFTVSFIFAGLLLIMVLAEVCAMVSAFMERRRMRAAQDLKGADNPVEPKYGDFRDTAVDVSV</sequence>
<dbReference type="EMBL" id="FR799581">
    <property type="protein sequence ID" value="CBZ28622.1"/>
    <property type="molecule type" value="Genomic_DNA"/>
</dbReference>